<keyword evidence="2" id="KW-1185">Reference proteome</keyword>
<gene>
    <name evidence="1" type="ORF">IFM89_005592</name>
</gene>
<dbReference type="PANTHER" id="PTHR44083:SF5">
    <property type="entry name" value="PROTEIN TOPLESS-RELATED PROTEIN 2"/>
    <property type="match status" value="1"/>
</dbReference>
<dbReference type="InterPro" id="IPR027728">
    <property type="entry name" value="Topless_fam"/>
</dbReference>
<proteinExistence type="predicted"/>
<reference evidence="1 2" key="1">
    <citation type="submission" date="2020-10" db="EMBL/GenBank/DDBJ databases">
        <title>The Coptis chinensis genome and diversification of protoberbering-type alkaloids.</title>
        <authorList>
            <person name="Wang B."/>
            <person name="Shu S."/>
            <person name="Song C."/>
            <person name="Liu Y."/>
        </authorList>
    </citation>
    <scope>NUCLEOTIDE SEQUENCE [LARGE SCALE GENOMIC DNA]</scope>
    <source>
        <strain evidence="1">HL-2020</strain>
        <tissue evidence="1">Leaf</tissue>
    </source>
</reference>
<evidence type="ECO:0000313" key="1">
    <source>
        <dbReference type="EMBL" id="KAF9613113.1"/>
    </source>
</evidence>
<dbReference type="OrthoDB" id="1743797at2759"/>
<evidence type="ECO:0000313" key="2">
    <source>
        <dbReference type="Proteomes" id="UP000631114"/>
    </source>
</evidence>
<organism evidence="1 2">
    <name type="scientific">Coptis chinensis</name>
    <dbReference type="NCBI Taxonomy" id="261450"/>
    <lineage>
        <taxon>Eukaryota</taxon>
        <taxon>Viridiplantae</taxon>
        <taxon>Streptophyta</taxon>
        <taxon>Embryophyta</taxon>
        <taxon>Tracheophyta</taxon>
        <taxon>Spermatophyta</taxon>
        <taxon>Magnoliopsida</taxon>
        <taxon>Ranunculales</taxon>
        <taxon>Ranunculaceae</taxon>
        <taxon>Coptidoideae</taxon>
        <taxon>Coptis</taxon>
    </lineage>
</organism>
<sequence length="111" mass="12094">MSPFICSSGIDGQSRLLEWNKRDGIVERTYIGLRNQSADKLYRIASSNAGGGLSACAKLKFNRDGSLLAVVTNENGIKILGNADGQRLISMAEQWDSEVSESPCVPINVRY</sequence>
<dbReference type="Proteomes" id="UP000631114">
    <property type="component" value="Unassembled WGS sequence"/>
</dbReference>
<dbReference type="PANTHER" id="PTHR44083">
    <property type="entry name" value="TOPLESS-RELATED PROTEIN 1-RELATED"/>
    <property type="match status" value="1"/>
</dbReference>
<comment type="caution">
    <text evidence="1">The sequence shown here is derived from an EMBL/GenBank/DDBJ whole genome shotgun (WGS) entry which is preliminary data.</text>
</comment>
<accession>A0A835IAS0</accession>
<dbReference type="EMBL" id="JADFTS010000003">
    <property type="protein sequence ID" value="KAF9613113.1"/>
    <property type="molecule type" value="Genomic_DNA"/>
</dbReference>
<dbReference type="AlphaFoldDB" id="A0A835IAS0"/>
<protein>
    <submittedName>
        <fullName evidence="1">Uncharacterized protein</fullName>
    </submittedName>
</protein>
<name>A0A835IAS0_9MAGN</name>
<dbReference type="GO" id="GO:0006355">
    <property type="term" value="P:regulation of DNA-templated transcription"/>
    <property type="evidence" value="ECO:0007669"/>
    <property type="project" value="InterPro"/>
</dbReference>